<organism evidence="2">
    <name type="scientific">marine sediment metagenome</name>
    <dbReference type="NCBI Taxonomy" id="412755"/>
    <lineage>
        <taxon>unclassified sequences</taxon>
        <taxon>metagenomes</taxon>
        <taxon>ecological metagenomes</taxon>
    </lineage>
</organism>
<feature type="transmembrane region" description="Helical" evidence="1">
    <location>
        <begin position="99"/>
        <end position="118"/>
    </location>
</feature>
<evidence type="ECO:0000313" key="2">
    <source>
        <dbReference type="EMBL" id="KKM96127.1"/>
    </source>
</evidence>
<feature type="transmembrane region" description="Helical" evidence="1">
    <location>
        <begin position="5"/>
        <end position="24"/>
    </location>
</feature>
<sequence>MKKKLVYGIGIANVCLLIFIWFVLTSRLSGIFDFEFTQAISDLILISDQLNLLNAVIIIITILFLFTLEVRKALIIGIIGFSFYLLNEINIMLLTSSYLILRVLVIIFYFSLQIILYYKHFKRNLKEVEIIKDIIYNLRRKFTITKILEITERSKSDKNIVQDTINEMIENKDINADYFKRSKTIVFFR</sequence>
<name>A0A0F9PSI8_9ZZZZ</name>
<dbReference type="AlphaFoldDB" id="A0A0F9PSI8"/>
<reference evidence="2" key="1">
    <citation type="journal article" date="2015" name="Nature">
        <title>Complex archaea that bridge the gap between prokaryotes and eukaryotes.</title>
        <authorList>
            <person name="Spang A."/>
            <person name="Saw J.H."/>
            <person name="Jorgensen S.L."/>
            <person name="Zaremba-Niedzwiedzka K."/>
            <person name="Martijn J."/>
            <person name="Lind A.E."/>
            <person name="van Eijk R."/>
            <person name="Schleper C."/>
            <person name="Guy L."/>
            <person name="Ettema T.J."/>
        </authorList>
    </citation>
    <scope>NUCLEOTIDE SEQUENCE</scope>
</reference>
<proteinExistence type="predicted"/>
<accession>A0A0F9PSI8</accession>
<keyword evidence="1" id="KW-0812">Transmembrane</keyword>
<keyword evidence="1" id="KW-0472">Membrane</keyword>
<feature type="transmembrane region" description="Helical" evidence="1">
    <location>
        <begin position="73"/>
        <end position="93"/>
    </location>
</feature>
<evidence type="ECO:0000256" key="1">
    <source>
        <dbReference type="SAM" id="Phobius"/>
    </source>
</evidence>
<comment type="caution">
    <text evidence="2">The sequence shown here is derived from an EMBL/GenBank/DDBJ whole genome shotgun (WGS) entry which is preliminary data.</text>
</comment>
<feature type="transmembrane region" description="Helical" evidence="1">
    <location>
        <begin position="44"/>
        <end position="66"/>
    </location>
</feature>
<protein>
    <submittedName>
        <fullName evidence="2">Uncharacterized protein</fullName>
    </submittedName>
</protein>
<dbReference type="EMBL" id="LAZR01005920">
    <property type="protein sequence ID" value="KKM96127.1"/>
    <property type="molecule type" value="Genomic_DNA"/>
</dbReference>
<keyword evidence="1" id="KW-1133">Transmembrane helix</keyword>
<gene>
    <name evidence="2" type="ORF">LCGC14_1181200</name>
</gene>